<dbReference type="GO" id="GO:0004197">
    <property type="term" value="F:cysteine-type endopeptidase activity"/>
    <property type="evidence" value="ECO:0007669"/>
    <property type="project" value="InterPro"/>
</dbReference>
<dbReference type="InterPro" id="IPR011029">
    <property type="entry name" value="DEATH-like_dom_sf"/>
</dbReference>
<dbReference type="GO" id="GO:0005634">
    <property type="term" value="C:nucleus"/>
    <property type="evidence" value="ECO:0007669"/>
    <property type="project" value="UniProtKB-SubCell"/>
</dbReference>
<dbReference type="PANTHER" id="PTHR48169:SF7">
    <property type="entry name" value="CASPASE 10"/>
    <property type="match status" value="1"/>
</dbReference>
<reference evidence="20 21" key="1">
    <citation type="submission" date="2014-04" db="EMBL/GenBank/DDBJ databases">
        <title>Genome evolution of avian class.</title>
        <authorList>
            <person name="Zhang G."/>
            <person name="Li C."/>
        </authorList>
    </citation>
    <scope>NUCLEOTIDE SEQUENCE [LARGE SCALE GENOMIC DNA]</scope>
    <source>
        <strain evidence="20">BGI_N310</strain>
    </source>
</reference>
<dbReference type="GO" id="GO:0005886">
    <property type="term" value="C:plasma membrane"/>
    <property type="evidence" value="ECO:0007669"/>
    <property type="project" value="UniProtKB-ARBA"/>
</dbReference>
<feature type="non-terminal residue" evidence="20">
    <location>
        <position position="1"/>
    </location>
</feature>
<dbReference type="InterPro" id="IPR015917">
    <property type="entry name" value="Pept_C14A"/>
</dbReference>
<dbReference type="Pfam" id="PF00656">
    <property type="entry name" value="Peptidase_C14"/>
    <property type="match status" value="1"/>
</dbReference>
<dbReference type="EC" id="3.4.22.61" evidence="14"/>
<dbReference type="InterPro" id="IPR011600">
    <property type="entry name" value="Pept_C14_caspase"/>
</dbReference>
<keyword evidence="5" id="KW-0597">Phosphoprotein</keyword>
<dbReference type="SUPFAM" id="SSF47986">
    <property type="entry name" value="DEATH domain"/>
    <property type="match status" value="1"/>
</dbReference>
<dbReference type="PROSITE" id="PS50207">
    <property type="entry name" value="CASPASE_P10"/>
    <property type="match status" value="1"/>
</dbReference>
<evidence type="ECO:0000256" key="4">
    <source>
        <dbReference type="ARBA" id="ARBA00022490"/>
    </source>
</evidence>
<evidence type="ECO:0000256" key="14">
    <source>
        <dbReference type="ARBA" id="ARBA00066479"/>
    </source>
</evidence>
<feature type="domain" description="DED" evidence="17">
    <location>
        <begin position="1"/>
        <end position="74"/>
    </location>
</feature>
<keyword evidence="11" id="KW-0865">Zymogen</keyword>
<dbReference type="SUPFAM" id="SSF52129">
    <property type="entry name" value="Caspase-like"/>
    <property type="match status" value="1"/>
</dbReference>
<dbReference type="Proteomes" id="UP000053537">
    <property type="component" value="Unassembled WGS sequence"/>
</dbReference>
<dbReference type="FunFam" id="3.40.50.1460:FF:000008">
    <property type="entry name" value="caspase-8 isoform X1"/>
    <property type="match status" value="1"/>
</dbReference>
<dbReference type="InterPro" id="IPR002138">
    <property type="entry name" value="Pept_C14_p10"/>
</dbReference>
<evidence type="ECO:0000256" key="9">
    <source>
        <dbReference type="ARBA" id="ARBA00022801"/>
    </source>
</evidence>
<evidence type="ECO:0000256" key="8">
    <source>
        <dbReference type="ARBA" id="ARBA00022737"/>
    </source>
</evidence>
<gene>
    <name evidence="20" type="ORF">N310_05621</name>
</gene>
<protein>
    <recommendedName>
        <fullName evidence="15">Caspase-8</fullName>
        <ecNumber evidence="14">3.4.22.61</ecNumber>
    </recommendedName>
</protein>
<comment type="similarity">
    <text evidence="3 16">Belongs to the peptidase C14A family.</text>
</comment>
<keyword evidence="8" id="KW-0677">Repeat</keyword>
<comment type="subcellular location">
    <subcellularLocation>
        <location evidence="2">Cytoplasm</location>
    </subcellularLocation>
    <subcellularLocation>
        <location evidence="1">Nucleus</location>
    </subcellularLocation>
</comment>
<dbReference type="AlphaFoldDB" id="A0A091N2W0"/>
<evidence type="ECO:0000256" key="3">
    <source>
        <dbReference type="ARBA" id="ARBA00010134"/>
    </source>
</evidence>
<dbReference type="InterPro" id="IPR029030">
    <property type="entry name" value="Caspase-like_dom_sf"/>
</dbReference>
<keyword evidence="6" id="KW-0645">Protease</keyword>
<evidence type="ECO:0000256" key="11">
    <source>
        <dbReference type="ARBA" id="ARBA00023145"/>
    </source>
</evidence>
<evidence type="ECO:0000259" key="17">
    <source>
        <dbReference type="PROSITE" id="PS50168"/>
    </source>
</evidence>
<feature type="domain" description="Caspase family p10" evidence="18">
    <location>
        <begin position="282"/>
        <end position="365"/>
    </location>
</feature>
<dbReference type="GO" id="GO:0043065">
    <property type="term" value="P:positive regulation of apoptotic process"/>
    <property type="evidence" value="ECO:0007669"/>
    <property type="project" value="UniProtKB-ARBA"/>
</dbReference>
<evidence type="ECO:0000259" key="18">
    <source>
        <dbReference type="PROSITE" id="PS50207"/>
    </source>
</evidence>
<keyword evidence="7" id="KW-0053">Apoptosis</keyword>
<dbReference type="CDD" id="cd00032">
    <property type="entry name" value="CASc"/>
    <property type="match status" value="1"/>
</dbReference>
<evidence type="ECO:0000256" key="13">
    <source>
        <dbReference type="ARBA" id="ARBA00051626"/>
    </source>
</evidence>
<evidence type="ECO:0000256" key="1">
    <source>
        <dbReference type="ARBA" id="ARBA00004123"/>
    </source>
</evidence>
<keyword evidence="9" id="KW-0378">Hydrolase</keyword>
<accession>A0A091N2W0</accession>
<keyword evidence="21" id="KW-1185">Reference proteome</keyword>
<dbReference type="PROSITE" id="PS01122">
    <property type="entry name" value="CASPASE_CYS"/>
    <property type="match status" value="1"/>
</dbReference>
<dbReference type="PRINTS" id="PR00376">
    <property type="entry name" value="IL1BCENZYME"/>
</dbReference>
<organism evidence="20 21">
    <name type="scientific">Acanthisitta chloris</name>
    <name type="common">rifleman</name>
    <dbReference type="NCBI Taxonomy" id="57068"/>
    <lineage>
        <taxon>Eukaryota</taxon>
        <taxon>Metazoa</taxon>
        <taxon>Chordata</taxon>
        <taxon>Craniata</taxon>
        <taxon>Vertebrata</taxon>
        <taxon>Euteleostomi</taxon>
        <taxon>Archelosauria</taxon>
        <taxon>Archosauria</taxon>
        <taxon>Dinosauria</taxon>
        <taxon>Saurischia</taxon>
        <taxon>Theropoda</taxon>
        <taxon>Coelurosauria</taxon>
        <taxon>Aves</taxon>
        <taxon>Neognathae</taxon>
        <taxon>Neoaves</taxon>
        <taxon>Telluraves</taxon>
        <taxon>Australaves</taxon>
        <taxon>Passeriformes</taxon>
        <taxon>Acanthisittidae</taxon>
        <taxon>Acanthisitta</taxon>
    </lineage>
</organism>
<dbReference type="GO" id="GO:0032991">
    <property type="term" value="C:protein-containing complex"/>
    <property type="evidence" value="ECO:0007669"/>
    <property type="project" value="UniProtKB-ARBA"/>
</dbReference>
<keyword evidence="4" id="KW-0963">Cytoplasm</keyword>
<dbReference type="PROSITE" id="PS50208">
    <property type="entry name" value="CASPASE_P20"/>
    <property type="match status" value="1"/>
</dbReference>
<evidence type="ECO:0000256" key="10">
    <source>
        <dbReference type="ARBA" id="ARBA00022807"/>
    </source>
</evidence>
<evidence type="ECO:0000256" key="6">
    <source>
        <dbReference type="ARBA" id="ARBA00022670"/>
    </source>
</evidence>
<dbReference type="Gene3D" id="3.40.50.1460">
    <property type="match status" value="1"/>
</dbReference>
<evidence type="ECO:0000256" key="15">
    <source>
        <dbReference type="ARBA" id="ARBA00068172"/>
    </source>
</evidence>
<evidence type="ECO:0000256" key="7">
    <source>
        <dbReference type="ARBA" id="ARBA00022703"/>
    </source>
</evidence>
<evidence type="ECO:0000313" key="21">
    <source>
        <dbReference type="Proteomes" id="UP000053537"/>
    </source>
</evidence>
<dbReference type="GO" id="GO:0006508">
    <property type="term" value="P:proteolysis"/>
    <property type="evidence" value="ECO:0007669"/>
    <property type="project" value="UniProtKB-KW"/>
</dbReference>
<dbReference type="PANTHER" id="PTHR48169">
    <property type="entry name" value="DED DOMAIN-CONTAINING PROTEIN"/>
    <property type="match status" value="1"/>
</dbReference>
<dbReference type="SMART" id="SM00115">
    <property type="entry name" value="CASc"/>
    <property type="match status" value="1"/>
</dbReference>
<evidence type="ECO:0000313" key="20">
    <source>
        <dbReference type="EMBL" id="KFP84118.1"/>
    </source>
</evidence>
<evidence type="ECO:0000256" key="12">
    <source>
        <dbReference type="ARBA" id="ARBA00023242"/>
    </source>
</evidence>
<dbReference type="GO" id="GO:0005737">
    <property type="term" value="C:cytoplasm"/>
    <property type="evidence" value="ECO:0007669"/>
    <property type="project" value="UniProtKB-SubCell"/>
</dbReference>
<feature type="non-terminal residue" evidence="20">
    <location>
        <position position="368"/>
    </location>
</feature>
<keyword evidence="12" id="KW-0539">Nucleus</keyword>
<name>A0A091N2W0_9PASS</name>
<dbReference type="InterPro" id="IPR001875">
    <property type="entry name" value="DED_dom"/>
</dbReference>
<dbReference type="GO" id="GO:0051604">
    <property type="term" value="P:protein maturation"/>
    <property type="evidence" value="ECO:0007669"/>
    <property type="project" value="UniProtKB-ARBA"/>
</dbReference>
<dbReference type="InterPro" id="IPR016129">
    <property type="entry name" value="Caspase_his_AS"/>
</dbReference>
<evidence type="ECO:0000256" key="16">
    <source>
        <dbReference type="RuleBase" id="RU003971"/>
    </source>
</evidence>
<dbReference type="InterPro" id="IPR001309">
    <property type="entry name" value="Pept_C14_p20"/>
</dbReference>
<evidence type="ECO:0000256" key="2">
    <source>
        <dbReference type="ARBA" id="ARBA00004496"/>
    </source>
</evidence>
<comment type="catalytic activity">
    <reaction evidence="13">
        <text>Strict requirement for Asp at position P1 and has a preferred cleavage sequence of (Leu/Asp/Val)-Glu-Thr-Asp-|-(Gly/Ser/Ala).</text>
        <dbReference type="EC" id="3.4.22.61"/>
    </reaction>
</comment>
<proteinExistence type="inferred from homology"/>
<dbReference type="MEROPS" id="C14.009"/>
<dbReference type="InterPro" id="IPR033139">
    <property type="entry name" value="Caspase_cys_AS"/>
</dbReference>
<dbReference type="Gene3D" id="1.10.533.10">
    <property type="entry name" value="Death Domain, Fas"/>
    <property type="match status" value="1"/>
</dbReference>
<evidence type="ECO:0000259" key="19">
    <source>
        <dbReference type="PROSITE" id="PS50208"/>
    </source>
</evidence>
<dbReference type="GO" id="GO:0006915">
    <property type="term" value="P:apoptotic process"/>
    <property type="evidence" value="ECO:0007669"/>
    <property type="project" value="UniProtKB-KW"/>
</dbReference>
<evidence type="ECO:0000256" key="5">
    <source>
        <dbReference type="ARBA" id="ARBA00022553"/>
    </source>
</evidence>
<dbReference type="Pfam" id="PF01335">
    <property type="entry name" value="DED"/>
    <property type="match status" value="1"/>
</dbReference>
<dbReference type="EMBL" id="KK841746">
    <property type="protein sequence ID" value="KFP84118.1"/>
    <property type="molecule type" value="Genomic_DNA"/>
</dbReference>
<dbReference type="PROSITE" id="PS50168">
    <property type="entry name" value="DED"/>
    <property type="match status" value="1"/>
</dbReference>
<sequence>LLFQLSEEITKDELMCLKLFLDEELPRSKLTPETTILDIFTEMEKKGILGQDNLSVLKNLCDKINSSLWYRIEDGLKLFGKTKLPLSHTHARCLASPVAPDPPGSGNDSSQPEVYKMTSRPCGVCLILNNHNFAKSREGVLECKHLSDRNGTDVDAAALRNVFTKLHFKVEEYRDLTADEIRKTVNILRCADHGDKDCFVCCILSHGKKGIIYGVDGQEVPIRELTTSFTVGNCNSLAGKPKVFFIQACQGEASHKGVPIEMDSGEQESSVEADRRFQMDCIPAEADFLLGMATLQDYVSYRSPKEGTWYIQALCQHLESSCPRGVDLLTILTAVNQEVSSKTCDRNERKQMPQPSFTLTKTLIFPVN</sequence>
<dbReference type="PROSITE" id="PS01121">
    <property type="entry name" value="CASPASE_HIS"/>
    <property type="match status" value="1"/>
</dbReference>
<keyword evidence="10" id="KW-0788">Thiol protease</keyword>
<feature type="domain" description="Caspase family p20" evidence="19">
    <location>
        <begin position="121"/>
        <end position="253"/>
    </location>
</feature>
<dbReference type="SMART" id="SM00031">
    <property type="entry name" value="DED"/>
    <property type="match status" value="1"/>
</dbReference>